<organism evidence="6 8">
    <name type="scientific">Didymodactylos carnosus</name>
    <dbReference type="NCBI Taxonomy" id="1234261"/>
    <lineage>
        <taxon>Eukaryota</taxon>
        <taxon>Metazoa</taxon>
        <taxon>Spiralia</taxon>
        <taxon>Gnathifera</taxon>
        <taxon>Rotifera</taxon>
        <taxon>Eurotatoria</taxon>
        <taxon>Bdelloidea</taxon>
        <taxon>Philodinida</taxon>
        <taxon>Philodinidae</taxon>
        <taxon>Didymodactylos</taxon>
    </lineage>
</organism>
<dbReference type="InterPro" id="IPR016039">
    <property type="entry name" value="Thiolase-like"/>
</dbReference>
<dbReference type="InterPro" id="IPR014031">
    <property type="entry name" value="Ketoacyl_synth_C"/>
</dbReference>
<dbReference type="PANTHER" id="PTHR11712:SF336">
    <property type="entry name" value="3-OXOACYL-[ACYL-CARRIER-PROTEIN] SYNTHASE, MITOCHONDRIAL"/>
    <property type="match status" value="1"/>
</dbReference>
<evidence type="ECO:0000313" key="7">
    <source>
        <dbReference type="EMBL" id="CAF3699673.1"/>
    </source>
</evidence>
<dbReference type="GO" id="GO:0004315">
    <property type="term" value="F:3-oxoacyl-[acyl-carrier-protein] synthase activity"/>
    <property type="evidence" value="ECO:0007669"/>
    <property type="project" value="UniProtKB-EC"/>
</dbReference>
<dbReference type="EC" id="2.3.1.41" evidence="2"/>
<accession>A0A8S2DKX2</accession>
<evidence type="ECO:0000256" key="4">
    <source>
        <dbReference type="RuleBase" id="RU003694"/>
    </source>
</evidence>
<evidence type="ECO:0000256" key="1">
    <source>
        <dbReference type="ARBA" id="ARBA00008467"/>
    </source>
</evidence>
<dbReference type="GO" id="GO:0006633">
    <property type="term" value="P:fatty acid biosynthetic process"/>
    <property type="evidence" value="ECO:0007669"/>
    <property type="project" value="TreeGrafter"/>
</dbReference>
<evidence type="ECO:0000259" key="5">
    <source>
        <dbReference type="PROSITE" id="PS52004"/>
    </source>
</evidence>
<dbReference type="GO" id="GO:0005739">
    <property type="term" value="C:mitochondrion"/>
    <property type="evidence" value="ECO:0007669"/>
    <property type="project" value="TreeGrafter"/>
</dbReference>
<dbReference type="EMBL" id="CAJNOK010003994">
    <property type="protein sequence ID" value="CAF0922359.1"/>
    <property type="molecule type" value="Genomic_DNA"/>
</dbReference>
<dbReference type="EMBL" id="CAJOBA010003996">
    <property type="protein sequence ID" value="CAF3699673.1"/>
    <property type="molecule type" value="Genomic_DNA"/>
</dbReference>
<keyword evidence="3 4" id="KW-0808">Transferase</keyword>
<evidence type="ECO:0000313" key="6">
    <source>
        <dbReference type="EMBL" id="CAF0922359.1"/>
    </source>
</evidence>
<gene>
    <name evidence="6" type="ORF">OVA965_LOCUS10692</name>
    <name evidence="7" type="ORF">TMI583_LOCUS10688</name>
</gene>
<dbReference type="CDD" id="cd00834">
    <property type="entry name" value="KAS_I_II"/>
    <property type="match status" value="1"/>
</dbReference>
<sequence>MSGSFPRVVVTGMGVVSPLGVGIRTHWQRLLDGYCGSDFDSGRVGVSIGNGMSGLTETCEMYDQTKLKGIYRAMSPHYITRILPNMSSGQVSIRHKFTGPNLCNSTACAAGVQAIGDGYNMIRLNHADVMVCGSTEATINPMTMSGFSKMRALTTKFNDDPVRASRPFDRLRDGFVLGEGCGIVVLERLEHAQRRNAEIVGEILGYGLSSDGSHITQPSGQGAVQSMKQALNMAQLKPEDIGYINAHATSTPIGDRIERQAISEIFHELNPDVYVSSTKGSTGHLLGGAGSVETIFTILACLNKRCPPTLNYNQADDENDKLNISSKISDSWTSERRIALKNSFGFGGTNSTIIVGNYL</sequence>
<comment type="similarity">
    <text evidence="1 4">Belongs to the thiolase-like superfamily. Beta-ketoacyl-ACP synthases family.</text>
</comment>
<dbReference type="Pfam" id="PF02801">
    <property type="entry name" value="Ketoacyl-synt_C"/>
    <property type="match status" value="1"/>
</dbReference>
<feature type="domain" description="Ketosynthase family 3 (KS3)" evidence="5">
    <location>
        <begin position="1"/>
        <end position="357"/>
    </location>
</feature>
<dbReference type="InterPro" id="IPR000794">
    <property type="entry name" value="Beta-ketoacyl_synthase"/>
</dbReference>
<dbReference type="PANTHER" id="PTHR11712">
    <property type="entry name" value="POLYKETIDE SYNTHASE-RELATED"/>
    <property type="match status" value="1"/>
</dbReference>
<name>A0A8S2DKX2_9BILA</name>
<dbReference type="SMART" id="SM00825">
    <property type="entry name" value="PKS_KS"/>
    <property type="match status" value="1"/>
</dbReference>
<dbReference type="AlphaFoldDB" id="A0A8S2DKX2"/>
<evidence type="ECO:0000256" key="2">
    <source>
        <dbReference type="ARBA" id="ARBA00013191"/>
    </source>
</evidence>
<dbReference type="Proteomes" id="UP000682733">
    <property type="component" value="Unassembled WGS sequence"/>
</dbReference>
<dbReference type="InterPro" id="IPR014030">
    <property type="entry name" value="Ketoacyl_synth_N"/>
</dbReference>
<evidence type="ECO:0000313" key="8">
    <source>
        <dbReference type="Proteomes" id="UP000677228"/>
    </source>
</evidence>
<protein>
    <recommendedName>
        <fullName evidence="2">beta-ketoacyl-[acyl-carrier-protein] synthase I</fullName>
        <ecNumber evidence="2">2.3.1.41</ecNumber>
    </recommendedName>
</protein>
<dbReference type="InterPro" id="IPR020841">
    <property type="entry name" value="PKS_Beta-ketoAc_synthase_dom"/>
</dbReference>
<dbReference type="SUPFAM" id="SSF53901">
    <property type="entry name" value="Thiolase-like"/>
    <property type="match status" value="2"/>
</dbReference>
<dbReference type="Proteomes" id="UP000677228">
    <property type="component" value="Unassembled WGS sequence"/>
</dbReference>
<reference evidence="6" key="1">
    <citation type="submission" date="2021-02" db="EMBL/GenBank/DDBJ databases">
        <authorList>
            <person name="Nowell W R."/>
        </authorList>
    </citation>
    <scope>NUCLEOTIDE SEQUENCE</scope>
</reference>
<proteinExistence type="inferred from homology"/>
<dbReference type="Pfam" id="PF00109">
    <property type="entry name" value="ketoacyl-synt"/>
    <property type="match status" value="1"/>
</dbReference>
<dbReference type="PROSITE" id="PS52004">
    <property type="entry name" value="KS3_2"/>
    <property type="match status" value="1"/>
</dbReference>
<dbReference type="Gene3D" id="3.40.47.10">
    <property type="match status" value="1"/>
</dbReference>
<evidence type="ECO:0000256" key="3">
    <source>
        <dbReference type="ARBA" id="ARBA00022679"/>
    </source>
</evidence>
<comment type="caution">
    <text evidence="6">The sequence shown here is derived from an EMBL/GenBank/DDBJ whole genome shotgun (WGS) entry which is preliminary data.</text>
</comment>